<comment type="caution">
    <text evidence="2">The sequence shown here is derived from an EMBL/GenBank/DDBJ whole genome shotgun (WGS) entry which is preliminary data.</text>
</comment>
<accession>A0A5B7K2G9</accession>
<evidence type="ECO:0000313" key="2">
    <source>
        <dbReference type="EMBL" id="MPD03291.1"/>
    </source>
</evidence>
<sequence>MSPLAALRASLATYCSGGRVCSDGIHDGAERGLQVLLLLPAQNCTQDGEEVPGDLVSTVCHLFLLLVIRSLVTLPCYSLLLLLTPSLLFFFFFIYTMLAFHGNYWAKGDIFLVPPSSKPTR</sequence>
<evidence type="ECO:0000256" key="1">
    <source>
        <dbReference type="SAM" id="Phobius"/>
    </source>
</evidence>
<keyword evidence="1" id="KW-0812">Transmembrane</keyword>
<gene>
    <name evidence="2" type="ORF">E2C01_098920</name>
</gene>
<dbReference type="AlphaFoldDB" id="A0A5B7K2G9"/>
<dbReference type="Proteomes" id="UP000324222">
    <property type="component" value="Unassembled WGS sequence"/>
</dbReference>
<evidence type="ECO:0000313" key="3">
    <source>
        <dbReference type="Proteomes" id="UP000324222"/>
    </source>
</evidence>
<proteinExistence type="predicted"/>
<organism evidence="2 3">
    <name type="scientific">Portunus trituberculatus</name>
    <name type="common">Swimming crab</name>
    <name type="synonym">Neptunus trituberculatus</name>
    <dbReference type="NCBI Taxonomy" id="210409"/>
    <lineage>
        <taxon>Eukaryota</taxon>
        <taxon>Metazoa</taxon>
        <taxon>Ecdysozoa</taxon>
        <taxon>Arthropoda</taxon>
        <taxon>Crustacea</taxon>
        <taxon>Multicrustacea</taxon>
        <taxon>Malacostraca</taxon>
        <taxon>Eumalacostraca</taxon>
        <taxon>Eucarida</taxon>
        <taxon>Decapoda</taxon>
        <taxon>Pleocyemata</taxon>
        <taxon>Brachyura</taxon>
        <taxon>Eubrachyura</taxon>
        <taxon>Portunoidea</taxon>
        <taxon>Portunidae</taxon>
        <taxon>Portuninae</taxon>
        <taxon>Portunus</taxon>
    </lineage>
</organism>
<name>A0A5B7K2G9_PORTR</name>
<keyword evidence="1" id="KW-1133">Transmembrane helix</keyword>
<feature type="transmembrane region" description="Helical" evidence="1">
    <location>
        <begin position="79"/>
        <end position="100"/>
    </location>
</feature>
<reference evidence="2 3" key="1">
    <citation type="submission" date="2019-05" db="EMBL/GenBank/DDBJ databases">
        <title>Another draft genome of Portunus trituberculatus and its Hox gene families provides insights of decapod evolution.</title>
        <authorList>
            <person name="Jeong J.-H."/>
            <person name="Song I."/>
            <person name="Kim S."/>
            <person name="Choi T."/>
            <person name="Kim D."/>
            <person name="Ryu S."/>
            <person name="Kim W."/>
        </authorList>
    </citation>
    <scope>NUCLEOTIDE SEQUENCE [LARGE SCALE GENOMIC DNA]</scope>
    <source>
        <tissue evidence="2">Muscle</tissue>
    </source>
</reference>
<protein>
    <submittedName>
        <fullName evidence="2">Uncharacterized protein</fullName>
    </submittedName>
</protein>
<dbReference type="EMBL" id="VSRR010135531">
    <property type="protein sequence ID" value="MPD03291.1"/>
    <property type="molecule type" value="Genomic_DNA"/>
</dbReference>
<keyword evidence="1" id="KW-0472">Membrane</keyword>
<keyword evidence="3" id="KW-1185">Reference proteome</keyword>